<dbReference type="EMBL" id="BAABHD010000032">
    <property type="protein sequence ID" value="GAA4460677.1"/>
    <property type="molecule type" value="Genomic_DNA"/>
</dbReference>
<dbReference type="Pfam" id="PF06452">
    <property type="entry name" value="CBM9_1"/>
    <property type="match status" value="1"/>
</dbReference>
<reference evidence="4" key="1">
    <citation type="journal article" date="2019" name="Int. J. Syst. Evol. Microbiol.">
        <title>The Global Catalogue of Microorganisms (GCM) 10K type strain sequencing project: providing services to taxonomists for standard genome sequencing and annotation.</title>
        <authorList>
            <consortium name="The Broad Institute Genomics Platform"/>
            <consortium name="The Broad Institute Genome Sequencing Center for Infectious Disease"/>
            <person name="Wu L."/>
            <person name="Ma J."/>
        </authorList>
    </citation>
    <scope>NUCLEOTIDE SEQUENCE [LARGE SCALE GENOMIC DNA]</scope>
    <source>
        <strain evidence="4">JCM 17927</strain>
    </source>
</reference>
<evidence type="ECO:0000313" key="4">
    <source>
        <dbReference type="Proteomes" id="UP001501175"/>
    </source>
</evidence>
<dbReference type="CDD" id="cd09618">
    <property type="entry name" value="CBM9_like_2"/>
    <property type="match status" value="1"/>
</dbReference>
<feature type="domain" description="Carbohydrate-binding" evidence="1">
    <location>
        <begin position="61"/>
        <end position="221"/>
    </location>
</feature>
<dbReference type="Proteomes" id="UP001501175">
    <property type="component" value="Unassembled WGS sequence"/>
</dbReference>
<keyword evidence="4" id="KW-1185">Reference proteome</keyword>
<dbReference type="InterPro" id="IPR010502">
    <property type="entry name" value="Carb-bd_dom_fam9"/>
</dbReference>
<sequence>MPVYRKNSLTFAFLIKPNHITLVKFFRVLLALQLISVSLLAQKKNESFQYHIRKATSPIKIDGVLDEQAWQDAESASDFHMVLPMDTSAAKVRTDVRMTYDNQNVYITAICYHALPGPYMVESLRRDWNFGKNDNFIFFIDPFDDQTNGFTFGTNAAGAQWDGLLYEGGAANLNWDNKWTSVVKNYEDKYIFEAAIPFKTIRYKKGITRWGINFSRLDLKTTEKSSWAPVPRQFPTASLAYTGILVWDQPPPSAGPNVSIIPYALAGVSREYRTERPNEFRRDVGVDAKVAITSSLNLDLTVNPDFSQVDVDRQVTNLDRFELFFPERRQFFLENGDMFTNFGYASIRPFFSRRIGLGVPIHFGARLSGKLNKDWRIGLMDMQTGSVAETGLPAQNFAVFSLQRRIFSRSNIGIIAINKESLDYIPQPDKPRYSQYNRNFGFEYNLASSNNHWTGKALLLRSFSPGRSGNDYVHAGNLLYTSRKIILGWQHEYVGSNYTAEVGYVPRRGYVKVNPTAGYLMFPKGGIVLSHGPRISSTYFFNESMQQTDNESFISYNVGFRNRSSFTAWAAHDYVKLLQPFDPTNIGLDTLARGTEHRWNAWGTEFISKPQSVFTYAFSTRYGGYYAGGTRLNLTTEVGYRFQPFVSVAVSSSYNDIRLPQPWGNRTFWLVGPRVDVTMTNTLYFTAFMQYNEQARNVNLNTRLQWRYKPASDLFIVYTDNYLPGTFAVKNRALVLKFTYWWNV</sequence>
<protein>
    <recommendedName>
        <fullName evidence="5">Carbohydrate family 9 binding domain-like</fullName>
    </recommendedName>
</protein>
<evidence type="ECO:0008006" key="5">
    <source>
        <dbReference type="Google" id="ProtNLM"/>
    </source>
</evidence>
<name>A0ABP8N3J1_9BACT</name>
<accession>A0ABP8N3J1</accession>
<evidence type="ECO:0000313" key="3">
    <source>
        <dbReference type="EMBL" id="GAA4460677.1"/>
    </source>
</evidence>
<feature type="domain" description="DUF5916" evidence="2">
    <location>
        <begin position="259"/>
        <end position="357"/>
    </location>
</feature>
<proteinExistence type="predicted"/>
<dbReference type="Pfam" id="PF19313">
    <property type="entry name" value="DUF5916"/>
    <property type="match status" value="1"/>
</dbReference>
<evidence type="ECO:0000259" key="2">
    <source>
        <dbReference type="Pfam" id="PF19313"/>
    </source>
</evidence>
<dbReference type="Gene3D" id="2.60.40.1190">
    <property type="match status" value="1"/>
</dbReference>
<evidence type="ECO:0000259" key="1">
    <source>
        <dbReference type="Pfam" id="PF06452"/>
    </source>
</evidence>
<gene>
    <name evidence="3" type="ORF">GCM10023189_36160</name>
</gene>
<organism evidence="3 4">
    <name type="scientific">Nibrella saemangeumensis</name>
    <dbReference type="NCBI Taxonomy" id="1084526"/>
    <lineage>
        <taxon>Bacteria</taxon>
        <taxon>Pseudomonadati</taxon>
        <taxon>Bacteroidota</taxon>
        <taxon>Cytophagia</taxon>
        <taxon>Cytophagales</taxon>
        <taxon>Spirosomataceae</taxon>
        <taxon>Nibrella</taxon>
    </lineage>
</organism>
<comment type="caution">
    <text evidence="3">The sequence shown here is derived from an EMBL/GenBank/DDBJ whole genome shotgun (WGS) entry which is preliminary data.</text>
</comment>
<dbReference type="SUPFAM" id="SSF49344">
    <property type="entry name" value="CBD9-like"/>
    <property type="match status" value="1"/>
</dbReference>
<dbReference type="InterPro" id="IPR045670">
    <property type="entry name" value="DUF5916"/>
</dbReference>